<dbReference type="Proteomes" id="UP001148018">
    <property type="component" value="Unassembled WGS sequence"/>
</dbReference>
<proteinExistence type="predicted"/>
<gene>
    <name evidence="2" type="ORF">NHX12_023167</name>
</gene>
<feature type="compositionally biased region" description="Polar residues" evidence="1">
    <location>
        <begin position="21"/>
        <end position="30"/>
    </location>
</feature>
<evidence type="ECO:0000313" key="3">
    <source>
        <dbReference type="Proteomes" id="UP001148018"/>
    </source>
</evidence>
<evidence type="ECO:0000313" key="2">
    <source>
        <dbReference type="EMBL" id="KAJ3608635.1"/>
    </source>
</evidence>
<evidence type="ECO:0000256" key="1">
    <source>
        <dbReference type="SAM" id="MobiDB-lite"/>
    </source>
</evidence>
<dbReference type="AlphaFoldDB" id="A0A9Q0ISI1"/>
<reference evidence="2" key="1">
    <citation type="submission" date="2022-07" db="EMBL/GenBank/DDBJ databases">
        <title>Chromosome-level genome of Muraenolepis orangiensis.</title>
        <authorList>
            <person name="Kim J."/>
        </authorList>
    </citation>
    <scope>NUCLEOTIDE SEQUENCE</scope>
    <source>
        <strain evidence="2">KU_S4_2022</strain>
        <tissue evidence="2">Muscle</tissue>
    </source>
</reference>
<protein>
    <submittedName>
        <fullName evidence="2">Uncharacterized protein</fullName>
    </submittedName>
</protein>
<dbReference type="EMBL" id="JANIIK010000039">
    <property type="protein sequence ID" value="KAJ3608635.1"/>
    <property type="molecule type" value="Genomic_DNA"/>
</dbReference>
<name>A0A9Q0ISI1_9TELE</name>
<comment type="caution">
    <text evidence="2">The sequence shown here is derived from an EMBL/GenBank/DDBJ whole genome shotgun (WGS) entry which is preliminary data.</text>
</comment>
<accession>A0A9Q0ISI1</accession>
<feature type="region of interest" description="Disordered" evidence="1">
    <location>
        <begin position="1"/>
        <end position="153"/>
    </location>
</feature>
<feature type="compositionally biased region" description="Basic and acidic residues" evidence="1">
    <location>
        <begin position="1"/>
        <end position="12"/>
    </location>
</feature>
<organism evidence="2 3">
    <name type="scientific">Muraenolepis orangiensis</name>
    <name type="common">Patagonian moray cod</name>
    <dbReference type="NCBI Taxonomy" id="630683"/>
    <lineage>
        <taxon>Eukaryota</taxon>
        <taxon>Metazoa</taxon>
        <taxon>Chordata</taxon>
        <taxon>Craniata</taxon>
        <taxon>Vertebrata</taxon>
        <taxon>Euteleostomi</taxon>
        <taxon>Actinopterygii</taxon>
        <taxon>Neopterygii</taxon>
        <taxon>Teleostei</taxon>
        <taxon>Neoteleostei</taxon>
        <taxon>Acanthomorphata</taxon>
        <taxon>Zeiogadaria</taxon>
        <taxon>Gadariae</taxon>
        <taxon>Gadiformes</taxon>
        <taxon>Muraenolepidoidei</taxon>
        <taxon>Muraenolepididae</taxon>
        <taxon>Muraenolepis</taxon>
    </lineage>
</organism>
<sequence>MNRGPHLRDDPSHLPVGFNFHNFQPTTTMKPITRNHLPRFPRRDPNGSYSGGETPQCREDVDDSIQVFLLEGKRPPGEANSCHPSYSYRQPSPPRAQKTPQDGTRDGSGVSVGAQTAAPTLPSSPPHLPLLVRSCGTQHPPGASAPASRSHQG</sequence>
<keyword evidence="3" id="KW-1185">Reference proteome</keyword>